<evidence type="ECO:0000313" key="4">
    <source>
        <dbReference type="Proteomes" id="UP000507470"/>
    </source>
</evidence>
<reference evidence="3 4" key="1">
    <citation type="submission" date="2020-06" db="EMBL/GenBank/DDBJ databases">
        <authorList>
            <person name="Li R."/>
            <person name="Bekaert M."/>
        </authorList>
    </citation>
    <scope>NUCLEOTIDE SEQUENCE [LARGE SCALE GENOMIC DNA]</scope>
    <source>
        <strain evidence="4">wild</strain>
    </source>
</reference>
<name>A0A6J8EKK0_MYTCO</name>
<proteinExistence type="predicted"/>
<dbReference type="AlphaFoldDB" id="A0A6J8EKK0"/>
<accession>A0A6J8EKK0</accession>
<feature type="compositionally biased region" description="Basic and acidic residues" evidence="1">
    <location>
        <begin position="16"/>
        <end position="50"/>
    </location>
</feature>
<dbReference type="OrthoDB" id="6105151at2759"/>
<sequence>MNTLIFASEAKSSTLPDKESNNLDSVKKGDAKAKTYGDKEVNKTDSDKNGKYFHATQSQKGTLFQRTSERTEKFSKIKRRSGSISPLVEDVPDVLDGNQGTNHRNSTCVSQEESDADTESHTKQNPIPDFFGKNRLPNLNDARSPTPDKQMISSSADLTDASLDETESTETDSFYENKGLRQDQEVQIQAMTEVSERLLALCTDKHSTIAIPDQGASKCPLEFFQNAQLIEICVDGLKRQIDDLKSEKNEYLNRLSSIAGARLTDNNPNITDLNDPKRPVKLAERLGKIYDDEWTDAMQDLEKKHSKKKEKKQEKIVYHLFSLIKVLYTTCKQKAELQVGHFLLLKDPSQDQVEVSWSFISADVRRSFNENRKKIAEANIEMLQEVIKDDDIYKKEIGSLFPPLDDKILNYLQDSPYFKKCLEICWYFVIQDPPLYLDILPLEGTELNKDTHKEYTKSGSIIKYVVWPALYLHCQNNEKGALLAKGVVQPKVPETLGAKHDEDTLDTKL</sequence>
<organism evidence="3 4">
    <name type="scientific">Mytilus coruscus</name>
    <name type="common">Sea mussel</name>
    <dbReference type="NCBI Taxonomy" id="42192"/>
    <lineage>
        <taxon>Eukaryota</taxon>
        <taxon>Metazoa</taxon>
        <taxon>Spiralia</taxon>
        <taxon>Lophotrochozoa</taxon>
        <taxon>Mollusca</taxon>
        <taxon>Bivalvia</taxon>
        <taxon>Autobranchia</taxon>
        <taxon>Pteriomorphia</taxon>
        <taxon>Mytilida</taxon>
        <taxon>Mytiloidea</taxon>
        <taxon>Mytilidae</taxon>
        <taxon>Mytilinae</taxon>
        <taxon>Mytilus</taxon>
    </lineage>
</organism>
<dbReference type="EMBL" id="CACVKT020009135">
    <property type="protein sequence ID" value="CAC5420433.1"/>
    <property type="molecule type" value="Genomic_DNA"/>
</dbReference>
<gene>
    <name evidence="3" type="ORF">MCOR_52654</name>
</gene>
<feature type="region of interest" description="Disordered" evidence="1">
    <location>
        <begin position="1"/>
        <end position="178"/>
    </location>
</feature>
<feature type="compositionally biased region" description="Polar residues" evidence="1">
    <location>
        <begin position="98"/>
        <end position="111"/>
    </location>
</feature>
<dbReference type="Pfam" id="PF16026">
    <property type="entry name" value="MIEAP"/>
    <property type="match status" value="1"/>
</dbReference>
<evidence type="ECO:0000256" key="1">
    <source>
        <dbReference type="SAM" id="MobiDB-lite"/>
    </source>
</evidence>
<keyword evidence="4" id="KW-1185">Reference proteome</keyword>
<dbReference type="Proteomes" id="UP000507470">
    <property type="component" value="Unassembled WGS sequence"/>
</dbReference>
<feature type="compositionally biased region" description="Polar residues" evidence="1">
    <location>
        <begin position="1"/>
        <end position="15"/>
    </location>
</feature>
<feature type="domain" description="Mitochondria-eating protein C-terminal" evidence="2">
    <location>
        <begin position="278"/>
        <end position="489"/>
    </location>
</feature>
<dbReference type="InterPro" id="IPR031981">
    <property type="entry name" value="MIEAP_C"/>
</dbReference>
<feature type="compositionally biased region" description="Polar residues" evidence="1">
    <location>
        <begin position="55"/>
        <end position="66"/>
    </location>
</feature>
<evidence type="ECO:0000259" key="2">
    <source>
        <dbReference type="Pfam" id="PF16026"/>
    </source>
</evidence>
<evidence type="ECO:0000313" key="3">
    <source>
        <dbReference type="EMBL" id="CAC5420433.1"/>
    </source>
</evidence>
<protein>
    <recommendedName>
        <fullName evidence="2">Mitochondria-eating protein C-terminal domain-containing protein</fullName>
    </recommendedName>
</protein>